<feature type="compositionally biased region" description="Basic and acidic residues" evidence="1">
    <location>
        <begin position="312"/>
        <end position="323"/>
    </location>
</feature>
<accession>A0A6J2KBC2</accession>
<feature type="region of interest" description="Disordered" evidence="1">
    <location>
        <begin position="503"/>
        <end position="522"/>
    </location>
</feature>
<name>A0A6J2KBC2_BOMMA</name>
<sequence>MIVSHSVELGRALKSQDGGDSTSVTSAAENEIKKAEVSIIKTKRNSIKKKVQNLSHESDDAVNEPLLRNESDNNSQSAKFIPAPKTESANDIIRDKNYIFNDAKMKLTGIQNNTNDFPPHKLDCTETAPFHNHMNTNVFNSFDPTRNASLPKTQILVEIEGCKSIPYNPSSLIFTTARIHNDNKSKNLEPVQMTAVPILSTIEVSMSNNKKSNDTLKTMTSTANTNVKEEQQKAEPDAVCQGIMTKPSDTKIHHSIKDKTAANGKNILKYAKNTTNNVSVNPEAKLSLESKIVPQTEDKSQQNKTTLLGGSGKKDGKGSKENESSNNCENMKKKNVSENKADDIKNSKNNNTLNSGENKTDISTKQNLQSVKCGISSYSNKSSKDTVSAIKQLPRQKTAIVEDIDDLPCKTKSVKTETTTISASKETTKVPVDVIKSSKGSTQHNVSIINDQNIIKTSAINSPITTIITSTTSPKSSSVIITKPVAVTAPISTILTPIASTSRPKIPLDSKPSSTQNTTVVTKTTSSGMCIKSETSVSSPAAINNKPIVTNTVKSDSGLNNSTALKNVVKSPLAKTASVKIPTTNVNKVPSAIKSTVSVSTPKSQAPTSNVSMALTSANNISKSETSKNNGSKPNEFKKDDRSFNV</sequence>
<feature type="region of interest" description="Disordered" evidence="1">
    <location>
        <begin position="1"/>
        <end position="31"/>
    </location>
</feature>
<dbReference type="OrthoDB" id="7486149at2759"/>
<dbReference type="Proteomes" id="UP000504629">
    <property type="component" value="Unplaced"/>
</dbReference>
<dbReference type="KEGG" id="bman:114248534"/>
<reference evidence="3" key="1">
    <citation type="submission" date="2025-08" db="UniProtKB">
        <authorList>
            <consortium name="RefSeq"/>
        </authorList>
    </citation>
    <scope>IDENTIFICATION</scope>
    <source>
        <tissue evidence="3">Silk gland</tissue>
    </source>
</reference>
<feature type="compositionally biased region" description="Polar residues" evidence="1">
    <location>
        <begin position="347"/>
        <end position="365"/>
    </location>
</feature>
<proteinExistence type="predicted"/>
<keyword evidence="2" id="KW-1185">Reference proteome</keyword>
<evidence type="ECO:0000313" key="3">
    <source>
        <dbReference type="RefSeq" id="XP_028037599.1"/>
    </source>
</evidence>
<evidence type="ECO:0000313" key="2">
    <source>
        <dbReference type="Proteomes" id="UP000504629"/>
    </source>
</evidence>
<feature type="compositionally biased region" description="Basic and acidic residues" evidence="1">
    <location>
        <begin position="635"/>
        <end position="646"/>
    </location>
</feature>
<feature type="compositionally biased region" description="Polar residues" evidence="1">
    <location>
        <begin position="596"/>
        <end position="633"/>
    </location>
</feature>
<feature type="compositionally biased region" description="Basic and acidic residues" evidence="1">
    <location>
        <begin position="330"/>
        <end position="346"/>
    </location>
</feature>
<feature type="region of interest" description="Disordered" evidence="1">
    <location>
        <begin position="596"/>
        <end position="646"/>
    </location>
</feature>
<organism evidence="2 3">
    <name type="scientific">Bombyx mandarina</name>
    <name type="common">Wild silk moth</name>
    <name type="synonym">Wild silkworm</name>
    <dbReference type="NCBI Taxonomy" id="7092"/>
    <lineage>
        <taxon>Eukaryota</taxon>
        <taxon>Metazoa</taxon>
        <taxon>Ecdysozoa</taxon>
        <taxon>Arthropoda</taxon>
        <taxon>Hexapoda</taxon>
        <taxon>Insecta</taxon>
        <taxon>Pterygota</taxon>
        <taxon>Neoptera</taxon>
        <taxon>Endopterygota</taxon>
        <taxon>Lepidoptera</taxon>
        <taxon>Glossata</taxon>
        <taxon>Ditrysia</taxon>
        <taxon>Bombycoidea</taxon>
        <taxon>Bombycidae</taxon>
        <taxon>Bombycinae</taxon>
        <taxon>Bombyx</taxon>
    </lineage>
</organism>
<dbReference type="GeneID" id="114248534"/>
<feature type="region of interest" description="Disordered" evidence="1">
    <location>
        <begin position="51"/>
        <end position="80"/>
    </location>
</feature>
<dbReference type="AlphaFoldDB" id="A0A6J2KBC2"/>
<feature type="region of interest" description="Disordered" evidence="1">
    <location>
        <begin position="291"/>
        <end position="365"/>
    </location>
</feature>
<dbReference type="RefSeq" id="XP_028037599.1">
    <property type="nucleotide sequence ID" value="XM_028181798.1"/>
</dbReference>
<feature type="compositionally biased region" description="Low complexity" evidence="1">
    <location>
        <begin position="513"/>
        <end position="522"/>
    </location>
</feature>
<gene>
    <name evidence="3" type="primary">LOC114248534</name>
</gene>
<protein>
    <submittedName>
        <fullName evidence="3">Mucin-5AC-like</fullName>
    </submittedName>
</protein>
<evidence type="ECO:0000256" key="1">
    <source>
        <dbReference type="SAM" id="MobiDB-lite"/>
    </source>
</evidence>
<feature type="compositionally biased region" description="Polar residues" evidence="1">
    <location>
        <begin position="18"/>
        <end position="28"/>
    </location>
</feature>